<dbReference type="Proteomes" id="UP001583172">
    <property type="component" value="Unassembled WGS sequence"/>
</dbReference>
<keyword evidence="1" id="KW-0472">Membrane</keyword>
<name>A0ABR3VIV5_HUMIN</name>
<keyword evidence="1" id="KW-0812">Transmembrane</keyword>
<feature type="transmembrane region" description="Helical" evidence="1">
    <location>
        <begin position="14"/>
        <end position="33"/>
    </location>
</feature>
<evidence type="ECO:0008006" key="4">
    <source>
        <dbReference type="Google" id="ProtNLM"/>
    </source>
</evidence>
<evidence type="ECO:0000256" key="1">
    <source>
        <dbReference type="SAM" id="Phobius"/>
    </source>
</evidence>
<evidence type="ECO:0000313" key="2">
    <source>
        <dbReference type="EMBL" id="KAL1841293.1"/>
    </source>
</evidence>
<sequence>MGWLTRLIRDDRVLLGYLAVNAIGWLFGVRILLKKWRDEAEIKTPQPKTQYITQETEDALQLSTLDTLLGHYNQSIRETAAKILCDRAFNDKDTVEVLLWGITRLDYEERMRYLRALAVISDPLQGGFERLHTWKAYAALVRSLELSLDPEQEVLDDETWDEYPLRDMTEKLCLMFINQLVSSYDAGKLIKAKFVEKWLAKQNWGSTPEERQRNFGRYMRYKANRVTDIVASIRALPAGREALQRAGLVPAAPASSESDGDDNIPLIERFSVLIPSNVNITSLGEDEQARLLLRSLQGTQSAEEQRVRHRHRQAIVMNDGSHPVSREDIIQRPESPT</sequence>
<dbReference type="EMBL" id="JAZGSY010000080">
    <property type="protein sequence ID" value="KAL1841293.1"/>
    <property type="molecule type" value="Genomic_DNA"/>
</dbReference>
<accession>A0ABR3VIV5</accession>
<organism evidence="2 3">
    <name type="scientific">Humicola insolens</name>
    <name type="common">Soft-rot fungus</name>
    <dbReference type="NCBI Taxonomy" id="85995"/>
    <lineage>
        <taxon>Eukaryota</taxon>
        <taxon>Fungi</taxon>
        <taxon>Dikarya</taxon>
        <taxon>Ascomycota</taxon>
        <taxon>Pezizomycotina</taxon>
        <taxon>Sordariomycetes</taxon>
        <taxon>Sordariomycetidae</taxon>
        <taxon>Sordariales</taxon>
        <taxon>Chaetomiaceae</taxon>
        <taxon>Mycothermus</taxon>
    </lineage>
</organism>
<keyword evidence="3" id="KW-1185">Reference proteome</keyword>
<proteinExistence type="predicted"/>
<keyword evidence="1" id="KW-1133">Transmembrane helix</keyword>
<evidence type="ECO:0000313" key="3">
    <source>
        <dbReference type="Proteomes" id="UP001583172"/>
    </source>
</evidence>
<reference evidence="2 3" key="1">
    <citation type="journal article" date="2024" name="Commun. Biol.">
        <title>Comparative genomic analysis of thermophilic fungi reveals convergent evolutionary adaptations and gene losses.</title>
        <authorList>
            <person name="Steindorff A.S."/>
            <person name="Aguilar-Pontes M.V."/>
            <person name="Robinson A.J."/>
            <person name="Andreopoulos B."/>
            <person name="LaButti K."/>
            <person name="Kuo A."/>
            <person name="Mondo S."/>
            <person name="Riley R."/>
            <person name="Otillar R."/>
            <person name="Haridas S."/>
            <person name="Lipzen A."/>
            <person name="Grimwood J."/>
            <person name="Schmutz J."/>
            <person name="Clum A."/>
            <person name="Reid I.D."/>
            <person name="Moisan M.C."/>
            <person name="Butler G."/>
            <person name="Nguyen T.T.M."/>
            <person name="Dewar K."/>
            <person name="Conant G."/>
            <person name="Drula E."/>
            <person name="Henrissat B."/>
            <person name="Hansel C."/>
            <person name="Singer S."/>
            <person name="Hutchinson M.I."/>
            <person name="de Vries R.P."/>
            <person name="Natvig D.O."/>
            <person name="Powell A.J."/>
            <person name="Tsang A."/>
            <person name="Grigoriev I.V."/>
        </authorList>
    </citation>
    <scope>NUCLEOTIDE SEQUENCE [LARGE SCALE GENOMIC DNA]</scope>
    <source>
        <strain evidence="2 3">CBS 620.91</strain>
    </source>
</reference>
<gene>
    <name evidence="2" type="ORF">VTJ49DRAFT_7238</name>
</gene>
<protein>
    <recommendedName>
        <fullName evidence="4">Cytoskeleton-associated protein</fullName>
    </recommendedName>
</protein>
<comment type="caution">
    <text evidence="2">The sequence shown here is derived from an EMBL/GenBank/DDBJ whole genome shotgun (WGS) entry which is preliminary data.</text>
</comment>